<proteinExistence type="predicted"/>
<dbReference type="EMBL" id="KQ257458">
    <property type="protein sequence ID" value="KNC99339.1"/>
    <property type="molecule type" value="Genomic_DNA"/>
</dbReference>
<reference evidence="1 2" key="1">
    <citation type="submission" date="2009-08" db="EMBL/GenBank/DDBJ databases">
        <title>The Genome Sequence of Spizellomyces punctatus strain DAOM BR117.</title>
        <authorList>
            <consortium name="The Broad Institute Genome Sequencing Platform"/>
            <person name="Russ C."/>
            <person name="Cuomo C."/>
            <person name="Shea T."/>
            <person name="Young S.K."/>
            <person name="Zeng Q."/>
            <person name="Koehrsen M."/>
            <person name="Haas B."/>
            <person name="Borodovsky M."/>
            <person name="Guigo R."/>
            <person name="Alvarado L."/>
            <person name="Berlin A."/>
            <person name="Bochicchio J."/>
            <person name="Borenstein D."/>
            <person name="Chapman S."/>
            <person name="Chen Z."/>
            <person name="Engels R."/>
            <person name="Freedman E."/>
            <person name="Gellesch M."/>
            <person name="Goldberg J."/>
            <person name="Griggs A."/>
            <person name="Gujja S."/>
            <person name="Heiman D."/>
            <person name="Hepburn T."/>
            <person name="Howarth C."/>
            <person name="Jen D."/>
            <person name="Larson L."/>
            <person name="Lewis B."/>
            <person name="Mehta T."/>
            <person name="Park D."/>
            <person name="Pearson M."/>
            <person name="Roberts A."/>
            <person name="Saif S."/>
            <person name="Shenoy N."/>
            <person name="Sisk P."/>
            <person name="Stolte C."/>
            <person name="Sykes S."/>
            <person name="Thomson T."/>
            <person name="Walk T."/>
            <person name="White J."/>
            <person name="Yandava C."/>
            <person name="Burger G."/>
            <person name="Gray M.W."/>
            <person name="Holland P.W.H."/>
            <person name="King N."/>
            <person name="Lang F.B.F."/>
            <person name="Roger A.J."/>
            <person name="Ruiz-Trillo I."/>
            <person name="Lander E."/>
            <person name="Nusbaum C."/>
        </authorList>
    </citation>
    <scope>NUCLEOTIDE SEQUENCE [LARGE SCALE GENOMIC DNA]</scope>
    <source>
        <strain evidence="1 2">DAOM BR117</strain>
    </source>
</reference>
<evidence type="ECO:0000313" key="2">
    <source>
        <dbReference type="Proteomes" id="UP000053201"/>
    </source>
</evidence>
<dbReference type="InParanoid" id="A0A0L0HED3"/>
<dbReference type="RefSeq" id="XP_016607379.1">
    <property type="nucleotide sequence ID" value="XM_016757449.1"/>
</dbReference>
<dbReference type="Proteomes" id="UP000053201">
    <property type="component" value="Unassembled WGS sequence"/>
</dbReference>
<name>A0A0L0HED3_SPIPD</name>
<dbReference type="OrthoDB" id="5591056at2759"/>
<protein>
    <submittedName>
        <fullName evidence="1">Uncharacterized protein</fullName>
    </submittedName>
</protein>
<accession>A0A0L0HED3</accession>
<dbReference type="AlphaFoldDB" id="A0A0L0HED3"/>
<dbReference type="VEuPathDB" id="FungiDB:SPPG_09290"/>
<evidence type="ECO:0000313" key="1">
    <source>
        <dbReference type="EMBL" id="KNC99339.1"/>
    </source>
</evidence>
<keyword evidence="2" id="KW-1185">Reference proteome</keyword>
<gene>
    <name evidence="1" type="ORF">SPPG_09290</name>
</gene>
<dbReference type="GeneID" id="27692415"/>
<sequence length="316" mass="36465">MAKKDCRDILVPHIDRYCNVVGFTRPNLKYDQQSINYLTTSVITNIKVNVQEHFVKMLVRFINYRLDVKNQQKRLLGAERMSFFARLRYLKQLFLLDDIPQTDDLDLSNLESALLEDIWNILLDRVIGKEGKLAYLVACDPLSFFPSHCALSRLFERCGLPLFNAIPLRRSFIQSHVRIDTMILYQHVLKVSWREYDSVDKMDLWLRVCNLGSKAFTTRSGMAFDGSITTDGTSMSVCLKHPDAAKYGRHKHRNSEQAIEADIKSQYIENNLTACRSASNVVTIDPNKRDILYCRDLQKRQPKRLEAGGSKNPAKQ</sequence>
<organism evidence="1 2">
    <name type="scientific">Spizellomyces punctatus (strain DAOM BR117)</name>
    <dbReference type="NCBI Taxonomy" id="645134"/>
    <lineage>
        <taxon>Eukaryota</taxon>
        <taxon>Fungi</taxon>
        <taxon>Fungi incertae sedis</taxon>
        <taxon>Chytridiomycota</taxon>
        <taxon>Chytridiomycota incertae sedis</taxon>
        <taxon>Chytridiomycetes</taxon>
        <taxon>Spizellomycetales</taxon>
        <taxon>Spizellomycetaceae</taxon>
        <taxon>Spizellomyces</taxon>
    </lineage>
</organism>